<name>A0ABR5ARG9_BACBA</name>
<organism evidence="1 2">
    <name type="scientific">Bacillus badius</name>
    <dbReference type="NCBI Taxonomy" id="1455"/>
    <lineage>
        <taxon>Bacteria</taxon>
        <taxon>Bacillati</taxon>
        <taxon>Bacillota</taxon>
        <taxon>Bacilli</taxon>
        <taxon>Bacillales</taxon>
        <taxon>Bacillaceae</taxon>
        <taxon>Pseudobacillus</taxon>
    </lineage>
</organism>
<dbReference type="Proteomes" id="UP000031982">
    <property type="component" value="Unassembled WGS sequence"/>
</dbReference>
<dbReference type="EMBL" id="JXLP01000016">
    <property type="protein sequence ID" value="KIL77259.1"/>
    <property type="molecule type" value="Genomic_DNA"/>
</dbReference>
<evidence type="ECO:0008006" key="3">
    <source>
        <dbReference type="Google" id="ProtNLM"/>
    </source>
</evidence>
<protein>
    <recommendedName>
        <fullName evidence="3">Polygalacturonase</fullName>
    </recommendedName>
</protein>
<sequence length="282" mass="30711">MAQIEKVYAEDFNGANHALQIQNAIEFASKNNTKTVLLADKTYSITAPLVIKEGVSLEFGHGTIFAVYGNFPVIELERNAAMKGAYIAIDDAAFTSEVIRLDGKHKYYNVWNRTKIEELNVINWSGSHKGTGISLFSGGSGHEISYVHFENVKIAGMDIGIKLKAQKPASGMAWVNANRFANASIDDCITMIYMESGLTVPNECSGNQWTNLQIQPSAATRKIARIAGQYNKLEGMVWDVASIAPAGPVIDLTATSDSTDLIMPAVPSNRISNKGTNNNLHR</sequence>
<dbReference type="SUPFAM" id="SSF51126">
    <property type="entry name" value="Pectin lyase-like"/>
    <property type="match status" value="1"/>
</dbReference>
<proteinExistence type="predicted"/>
<accession>A0ABR5ARG9</accession>
<comment type="caution">
    <text evidence="1">The sequence shown here is derived from an EMBL/GenBank/DDBJ whole genome shotgun (WGS) entry which is preliminary data.</text>
</comment>
<dbReference type="InterPro" id="IPR011050">
    <property type="entry name" value="Pectin_lyase_fold/virulence"/>
</dbReference>
<gene>
    <name evidence="1" type="ORF">SD77_1706</name>
</gene>
<keyword evidence="2" id="KW-1185">Reference proteome</keyword>
<reference evidence="1 2" key="1">
    <citation type="submission" date="2015-01" db="EMBL/GenBank/DDBJ databases">
        <title>Genome Assembly of Bacillus badius MTCC 1458.</title>
        <authorList>
            <person name="Verma A."/>
            <person name="Khatri I."/>
            <person name="Mual P."/>
            <person name="Subramanian S."/>
            <person name="Krishnamurthi S."/>
        </authorList>
    </citation>
    <scope>NUCLEOTIDE SEQUENCE [LARGE SCALE GENOMIC DNA]</scope>
    <source>
        <strain evidence="1 2">MTCC 1458</strain>
    </source>
</reference>
<dbReference type="InterPro" id="IPR012334">
    <property type="entry name" value="Pectin_lyas_fold"/>
</dbReference>
<evidence type="ECO:0000313" key="1">
    <source>
        <dbReference type="EMBL" id="KIL77259.1"/>
    </source>
</evidence>
<evidence type="ECO:0000313" key="2">
    <source>
        <dbReference type="Proteomes" id="UP000031982"/>
    </source>
</evidence>
<dbReference type="Gene3D" id="2.160.20.10">
    <property type="entry name" value="Single-stranded right-handed beta-helix, Pectin lyase-like"/>
    <property type="match status" value="1"/>
</dbReference>
<dbReference type="RefSeq" id="WP_156141500.1">
    <property type="nucleotide sequence ID" value="NZ_JARTHD010000037.1"/>
</dbReference>